<comment type="caution">
    <text evidence="1">The sequence shown here is derived from an EMBL/GenBank/DDBJ whole genome shotgun (WGS) entry which is preliminary data.</text>
</comment>
<evidence type="ECO:0000313" key="1">
    <source>
        <dbReference type="EMBL" id="KAJ0182355.1"/>
    </source>
</evidence>
<protein>
    <submittedName>
        <fullName evidence="1">Uncharacterized protein</fullName>
    </submittedName>
</protein>
<dbReference type="EMBL" id="CM034389">
    <property type="protein sequence ID" value="KAJ0182355.1"/>
    <property type="molecule type" value="Genomic_DNA"/>
</dbReference>
<accession>A0ACC1DER3</accession>
<sequence>MDPTPSTSHDGDENDQIGFENELTNKFLSGKMTFAEYSNEWYSHEPEEDIEEDISRKSEDKPRLSLHSVERSYQRRSKLMRLSPALLGLMGEANLRFARGDIETAERMCHEIIKQVPTVPEPYQTLAQIYERDHDKFLQFSLLAAHLSKPDAKEWLRLAALSKEMNDVRQEVLCYTQAIKAEPWNLDLHLKRLEIMSYLEEMNHPMQTFCIPKVKCYHKIVQCMPEKENETIMKYAKLATTMYHSSNELEKALEVMAIAYRKCSSLFTMADINIFLELLISQKQFHTCIEVFVASVNVDIEAEIQTVKNSNGIIEEQTIYTNCFIPNDLPIDLRSKLLVCFIHLGATELVKTLLNEFLANDVERAGDLYMDIEEALSSVGHHELAMQLLEPLVKNTNFDLGAVWLKHAECLYKLDKEDEAVISYYKVLEHAPQHPHACYRLYAILEKKGEIDAALKCLKQDYKYVVSAKLLYEQCQALKKHNKLLDYLEAGEALLSKTFVKFRHTEELSMACRLRTGIDVIHSFRTLRGENPYHENDLQFDEAETFKLTAQQEKDLFLELLEIAVNHKEYVIMQRLTFGALMSRSIALHRQSIDFYCFQACLLNHDYPNSIKFIKEFSQKFAGPRTWNLLNFVFNAVEENYYGRFLNRIFQKEFHTIRNLFLGNGYLTSGRYLVALKYFLEYHDQCREPLSALLIAVSILAMAAQKTVDKHHNLILQGIAYLQSYQNLRKCDQETNYNLGRAYHMLNINNLAIEYYERALTCGPITTCSKHGVIDLTRETAYNLYLIYKNQSPAMARKYLMKYLVI</sequence>
<keyword evidence="2" id="KW-1185">Reference proteome</keyword>
<organism evidence="1 2">
    <name type="scientific">Dendrolimus kikuchii</name>
    <dbReference type="NCBI Taxonomy" id="765133"/>
    <lineage>
        <taxon>Eukaryota</taxon>
        <taxon>Metazoa</taxon>
        <taxon>Ecdysozoa</taxon>
        <taxon>Arthropoda</taxon>
        <taxon>Hexapoda</taxon>
        <taxon>Insecta</taxon>
        <taxon>Pterygota</taxon>
        <taxon>Neoptera</taxon>
        <taxon>Endopterygota</taxon>
        <taxon>Lepidoptera</taxon>
        <taxon>Glossata</taxon>
        <taxon>Ditrysia</taxon>
        <taxon>Bombycoidea</taxon>
        <taxon>Lasiocampidae</taxon>
        <taxon>Dendrolimus</taxon>
    </lineage>
</organism>
<proteinExistence type="predicted"/>
<gene>
    <name evidence="1" type="ORF">K1T71_001724</name>
</gene>
<reference evidence="1 2" key="1">
    <citation type="journal article" date="2021" name="Front. Genet.">
        <title>Chromosome-Level Genome Assembly Reveals Significant Gene Expansion in the Toll and IMD Signaling Pathways of Dendrolimus kikuchii.</title>
        <authorList>
            <person name="Zhou J."/>
            <person name="Wu P."/>
            <person name="Xiong Z."/>
            <person name="Liu N."/>
            <person name="Zhao N."/>
            <person name="Ji M."/>
            <person name="Qiu Y."/>
            <person name="Yang B."/>
        </authorList>
    </citation>
    <scope>NUCLEOTIDE SEQUENCE [LARGE SCALE GENOMIC DNA]</scope>
    <source>
        <strain evidence="1">Ann1</strain>
    </source>
</reference>
<name>A0ACC1DER3_9NEOP</name>
<evidence type="ECO:0000313" key="2">
    <source>
        <dbReference type="Proteomes" id="UP000824533"/>
    </source>
</evidence>
<dbReference type="Proteomes" id="UP000824533">
    <property type="component" value="Linkage Group LG03"/>
</dbReference>